<dbReference type="SMART" id="SM00382">
    <property type="entry name" value="AAA"/>
    <property type="match status" value="1"/>
</dbReference>
<dbReference type="InterPro" id="IPR003593">
    <property type="entry name" value="AAA+_ATPase"/>
</dbReference>
<dbReference type="PROSITE" id="PS50893">
    <property type="entry name" value="ABC_TRANSPORTER_2"/>
    <property type="match status" value="1"/>
</dbReference>
<keyword evidence="6 7" id="KW-0472">Membrane</keyword>
<dbReference type="OrthoDB" id="9806127at2"/>
<keyword evidence="4 10" id="KW-0067">ATP-binding</keyword>
<dbReference type="Gene3D" id="1.20.1560.10">
    <property type="entry name" value="ABC transporter type 1, transmembrane domain"/>
    <property type="match status" value="1"/>
</dbReference>
<dbReference type="EMBL" id="BLAD01000078">
    <property type="protein sequence ID" value="GES04214.1"/>
    <property type="molecule type" value="Genomic_DNA"/>
</dbReference>
<dbReference type="Proteomes" id="UP000334990">
    <property type="component" value="Unassembled WGS sequence"/>
</dbReference>
<dbReference type="AlphaFoldDB" id="A0A5M3W5Z2"/>
<evidence type="ECO:0000256" key="6">
    <source>
        <dbReference type="ARBA" id="ARBA00023136"/>
    </source>
</evidence>
<dbReference type="GO" id="GO:0005524">
    <property type="term" value="F:ATP binding"/>
    <property type="evidence" value="ECO:0007669"/>
    <property type="project" value="UniProtKB-KW"/>
</dbReference>
<feature type="transmembrane region" description="Helical" evidence="7">
    <location>
        <begin position="22"/>
        <end position="44"/>
    </location>
</feature>
<keyword evidence="11" id="KW-1185">Reference proteome</keyword>
<dbReference type="SUPFAM" id="SSF90123">
    <property type="entry name" value="ABC transporter transmembrane region"/>
    <property type="match status" value="1"/>
</dbReference>
<dbReference type="GO" id="GO:0016887">
    <property type="term" value="F:ATP hydrolysis activity"/>
    <property type="evidence" value="ECO:0007669"/>
    <property type="project" value="InterPro"/>
</dbReference>
<feature type="domain" description="ABC transmembrane type-1" evidence="9">
    <location>
        <begin position="22"/>
        <end position="279"/>
    </location>
</feature>
<reference evidence="10 11" key="1">
    <citation type="submission" date="2019-10" db="EMBL/GenBank/DDBJ databases">
        <title>Whole genome shotgun sequence of Acrocarpospora corrugata NBRC 13972.</title>
        <authorList>
            <person name="Ichikawa N."/>
            <person name="Kimura A."/>
            <person name="Kitahashi Y."/>
            <person name="Komaki H."/>
            <person name="Oguchi A."/>
        </authorList>
    </citation>
    <scope>NUCLEOTIDE SEQUENCE [LARGE SCALE GENOMIC DNA]</scope>
    <source>
        <strain evidence="10 11">NBRC 13972</strain>
    </source>
</reference>
<dbReference type="PANTHER" id="PTHR24221:SF654">
    <property type="entry name" value="ATP-BINDING CASSETTE SUB-FAMILY B MEMBER 6"/>
    <property type="match status" value="1"/>
</dbReference>
<dbReference type="PROSITE" id="PS00211">
    <property type="entry name" value="ABC_TRANSPORTER_1"/>
    <property type="match status" value="1"/>
</dbReference>
<dbReference type="GO" id="GO:0034040">
    <property type="term" value="F:ATPase-coupled lipid transmembrane transporter activity"/>
    <property type="evidence" value="ECO:0007669"/>
    <property type="project" value="TreeGrafter"/>
</dbReference>
<dbReference type="GO" id="GO:0005886">
    <property type="term" value="C:plasma membrane"/>
    <property type="evidence" value="ECO:0007669"/>
    <property type="project" value="UniProtKB-SubCell"/>
</dbReference>
<keyword evidence="2 7" id="KW-0812">Transmembrane</keyword>
<proteinExistence type="predicted"/>
<feature type="transmembrane region" description="Helical" evidence="7">
    <location>
        <begin position="239"/>
        <end position="259"/>
    </location>
</feature>
<evidence type="ECO:0000256" key="2">
    <source>
        <dbReference type="ARBA" id="ARBA00022692"/>
    </source>
</evidence>
<dbReference type="InterPro" id="IPR027417">
    <property type="entry name" value="P-loop_NTPase"/>
</dbReference>
<dbReference type="InterPro" id="IPR011527">
    <property type="entry name" value="ABC1_TM_dom"/>
</dbReference>
<keyword evidence="5 7" id="KW-1133">Transmembrane helix</keyword>
<keyword evidence="3" id="KW-0547">Nucleotide-binding</keyword>
<sequence>MTDVSRVLVRAVAREPGRAVRLAAWSIAEVAPSFVVGLALAGAIDDGFGAGRPGVGVVWVGVLGLSWILAAVGARQALLALAGIVEPFRERLIAGAVQDALVGGRAEAAVVTRSNLQVEVARDAFATVLGVLRSFVFTLVSVVLGLSALMPAVLVLVLPPFVLGVGLFLLSLPALGRRQREFLAADERTTESVTVAMGGLRDVVACGDEERTVAWVGRRVDEQAGAAQALARVTAVRTFSLGLGGWLPVVLVLGFAPGLGATPGVVVGVLAAVIQSLTPALGGLVEGLGVSGVRLVVTLERLLGNRPAVGPERVTPPDVRVELAGVTFRYGPDADPVVAELDLVVAEGEHLAVVGPSGIGKSTLAALITGLVRPEEGSVTFGGVAADRVDPAARVLIPQEAYIFRGTLWDNLTYLSVASETRVDGAVEAVGAGELVGRLGGYQADIHAGALSPGERQLLALVRAYLSPTRLTILDESTCHLDPAAEARAEEAFARRGGTLIVIAHRLTSALRARRILLLDGTKAVSGTHADLLVSSPLYADLAGQWDPELEQVS</sequence>
<comment type="caution">
    <text evidence="10">The sequence shown here is derived from an EMBL/GenBank/DDBJ whole genome shotgun (WGS) entry which is preliminary data.</text>
</comment>
<dbReference type="Pfam" id="PF00005">
    <property type="entry name" value="ABC_tran"/>
    <property type="match status" value="1"/>
</dbReference>
<feature type="transmembrane region" description="Helical" evidence="7">
    <location>
        <begin position="56"/>
        <end position="82"/>
    </location>
</feature>
<dbReference type="GO" id="GO:0140359">
    <property type="term" value="F:ABC-type transporter activity"/>
    <property type="evidence" value="ECO:0007669"/>
    <property type="project" value="InterPro"/>
</dbReference>
<feature type="domain" description="ABC transporter" evidence="8">
    <location>
        <begin position="321"/>
        <end position="546"/>
    </location>
</feature>
<evidence type="ECO:0000256" key="5">
    <source>
        <dbReference type="ARBA" id="ARBA00022989"/>
    </source>
</evidence>
<evidence type="ECO:0000259" key="9">
    <source>
        <dbReference type="PROSITE" id="PS50929"/>
    </source>
</evidence>
<comment type="subcellular location">
    <subcellularLocation>
        <location evidence="1">Cell membrane</location>
        <topology evidence="1">Multi-pass membrane protein</topology>
    </subcellularLocation>
</comment>
<feature type="transmembrane region" description="Helical" evidence="7">
    <location>
        <begin position="124"/>
        <end position="146"/>
    </location>
</feature>
<dbReference type="InterPro" id="IPR036640">
    <property type="entry name" value="ABC1_TM_sf"/>
</dbReference>
<evidence type="ECO:0000256" key="7">
    <source>
        <dbReference type="SAM" id="Phobius"/>
    </source>
</evidence>
<dbReference type="PROSITE" id="PS50929">
    <property type="entry name" value="ABC_TM1F"/>
    <property type="match status" value="1"/>
</dbReference>
<organism evidence="10 11">
    <name type="scientific">Acrocarpospora corrugata</name>
    <dbReference type="NCBI Taxonomy" id="35763"/>
    <lineage>
        <taxon>Bacteria</taxon>
        <taxon>Bacillati</taxon>
        <taxon>Actinomycetota</taxon>
        <taxon>Actinomycetes</taxon>
        <taxon>Streptosporangiales</taxon>
        <taxon>Streptosporangiaceae</taxon>
        <taxon>Acrocarpospora</taxon>
    </lineage>
</organism>
<evidence type="ECO:0000259" key="8">
    <source>
        <dbReference type="PROSITE" id="PS50893"/>
    </source>
</evidence>
<evidence type="ECO:0000313" key="11">
    <source>
        <dbReference type="Proteomes" id="UP000334990"/>
    </source>
</evidence>
<gene>
    <name evidence="10" type="ORF">Acor_62820</name>
</gene>
<dbReference type="SUPFAM" id="SSF52540">
    <property type="entry name" value="P-loop containing nucleoside triphosphate hydrolases"/>
    <property type="match status" value="1"/>
</dbReference>
<protein>
    <submittedName>
        <fullName evidence="10">ABC transporter ATP-binding protein</fullName>
    </submittedName>
</protein>
<evidence type="ECO:0000313" key="10">
    <source>
        <dbReference type="EMBL" id="GES04214.1"/>
    </source>
</evidence>
<feature type="transmembrane region" description="Helical" evidence="7">
    <location>
        <begin position="152"/>
        <end position="172"/>
    </location>
</feature>
<dbReference type="Gene3D" id="3.40.50.300">
    <property type="entry name" value="P-loop containing nucleotide triphosphate hydrolases"/>
    <property type="match status" value="1"/>
</dbReference>
<dbReference type="InterPro" id="IPR017871">
    <property type="entry name" value="ABC_transporter-like_CS"/>
</dbReference>
<dbReference type="InterPro" id="IPR003439">
    <property type="entry name" value="ABC_transporter-like_ATP-bd"/>
</dbReference>
<evidence type="ECO:0000256" key="3">
    <source>
        <dbReference type="ARBA" id="ARBA00022741"/>
    </source>
</evidence>
<dbReference type="PANTHER" id="PTHR24221">
    <property type="entry name" value="ATP-BINDING CASSETTE SUB-FAMILY B"/>
    <property type="match status" value="1"/>
</dbReference>
<accession>A0A5M3W5Z2</accession>
<dbReference type="InterPro" id="IPR039421">
    <property type="entry name" value="Type_1_exporter"/>
</dbReference>
<dbReference type="RefSeq" id="WP_155340325.1">
    <property type="nucleotide sequence ID" value="NZ_BAAABN010000093.1"/>
</dbReference>
<evidence type="ECO:0000256" key="4">
    <source>
        <dbReference type="ARBA" id="ARBA00022840"/>
    </source>
</evidence>
<name>A0A5M3W5Z2_9ACTN</name>
<dbReference type="CDD" id="cd03228">
    <property type="entry name" value="ABCC_MRP_Like"/>
    <property type="match status" value="1"/>
</dbReference>
<evidence type="ECO:0000256" key="1">
    <source>
        <dbReference type="ARBA" id="ARBA00004651"/>
    </source>
</evidence>